<dbReference type="EMBL" id="CAVNYO010000411">
    <property type="protein sequence ID" value="CAK5276663.1"/>
    <property type="molecule type" value="Genomic_DNA"/>
</dbReference>
<accession>A0AAD2HKS6</accession>
<evidence type="ECO:0000313" key="2">
    <source>
        <dbReference type="Proteomes" id="UP001295794"/>
    </source>
</evidence>
<dbReference type="Proteomes" id="UP001295794">
    <property type="component" value="Unassembled WGS sequence"/>
</dbReference>
<organism evidence="1 2">
    <name type="scientific">Mycena citricolor</name>
    <dbReference type="NCBI Taxonomy" id="2018698"/>
    <lineage>
        <taxon>Eukaryota</taxon>
        <taxon>Fungi</taxon>
        <taxon>Dikarya</taxon>
        <taxon>Basidiomycota</taxon>
        <taxon>Agaricomycotina</taxon>
        <taxon>Agaricomycetes</taxon>
        <taxon>Agaricomycetidae</taxon>
        <taxon>Agaricales</taxon>
        <taxon>Marasmiineae</taxon>
        <taxon>Mycenaceae</taxon>
        <taxon>Mycena</taxon>
    </lineage>
</organism>
<gene>
    <name evidence="1" type="ORF">MYCIT1_LOCUS25103</name>
</gene>
<sequence>MSIDPKRIHYRSRKSLLPFPVPQPLLSHWGYRRFPHYLRLSRAGSTRQVRGRLNLAFRESRAIDHGPRTPDQLKVSVVREIIQVDVSQNRHRDIISGGKCNRCFISETMKDGLSSIRRCPDADEEKERTKAPVTTTQCFDARSINSTVVRRSASATGANRCFGHLAATEARIN</sequence>
<name>A0AAD2HKS6_9AGAR</name>
<keyword evidence="2" id="KW-1185">Reference proteome</keyword>
<proteinExistence type="predicted"/>
<reference evidence="1" key="1">
    <citation type="submission" date="2023-11" db="EMBL/GenBank/DDBJ databases">
        <authorList>
            <person name="De Vega J J."/>
            <person name="De Vega J J."/>
        </authorList>
    </citation>
    <scope>NUCLEOTIDE SEQUENCE</scope>
</reference>
<protein>
    <submittedName>
        <fullName evidence="1">Uncharacterized protein</fullName>
    </submittedName>
</protein>
<evidence type="ECO:0000313" key="1">
    <source>
        <dbReference type="EMBL" id="CAK5276663.1"/>
    </source>
</evidence>
<dbReference type="AlphaFoldDB" id="A0AAD2HKS6"/>
<comment type="caution">
    <text evidence="1">The sequence shown here is derived from an EMBL/GenBank/DDBJ whole genome shotgun (WGS) entry which is preliminary data.</text>
</comment>